<gene>
    <name evidence="1" type="ORF">KCU76_g14719</name>
</gene>
<evidence type="ECO:0000313" key="1">
    <source>
        <dbReference type="EMBL" id="KAG9681094.1"/>
    </source>
</evidence>
<reference evidence="1" key="2">
    <citation type="submission" date="2021-08" db="EMBL/GenBank/DDBJ databases">
        <authorList>
            <person name="Gostincar C."/>
            <person name="Sun X."/>
            <person name="Song Z."/>
            <person name="Gunde-Cimerman N."/>
        </authorList>
    </citation>
    <scope>NUCLEOTIDE SEQUENCE</scope>
    <source>
        <strain evidence="1">EXF-9911</strain>
    </source>
</reference>
<dbReference type="AlphaFoldDB" id="A0A9P8E5Y4"/>
<feature type="non-terminal residue" evidence="1">
    <location>
        <position position="323"/>
    </location>
</feature>
<comment type="caution">
    <text evidence="1">The sequence shown here is derived from an EMBL/GenBank/DDBJ whole genome shotgun (WGS) entry which is preliminary data.</text>
</comment>
<organism evidence="1 2">
    <name type="scientific">Aureobasidium melanogenum</name>
    <name type="common">Aureobasidium pullulans var. melanogenum</name>
    <dbReference type="NCBI Taxonomy" id="46634"/>
    <lineage>
        <taxon>Eukaryota</taxon>
        <taxon>Fungi</taxon>
        <taxon>Dikarya</taxon>
        <taxon>Ascomycota</taxon>
        <taxon>Pezizomycotina</taxon>
        <taxon>Dothideomycetes</taxon>
        <taxon>Dothideomycetidae</taxon>
        <taxon>Dothideales</taxon>
        <taxon>Saccotheciaceae</taxon>
        <taxon>Aureobasidium</taxon>
    </lineage>
</organism>
<accession>A0A9P8E5Y4</accession>
<sequence length="323" mass="37094">MDPINVNLPVELLDHIIRFTIPDSNYLAYPASHPTTKTLLALCMASKATNRSAKALLYTHCLYIDEPWRLDLLLTRSFCQPEFQTSASHIKNLYLSPFSRDTIREPKVVTQVAELFTLLSPSLKRLVINMPLRSHYPEEDIVDKLRPILRSGFEQLVHLEEFCSIEDELYLAYWDPTFSQQVHLNEVNDFMFEKWTKLRRLALYNQMVDPAFSAALARMPNLKKVVLSEPDYEGDEISWASDMAHLFGDRIRFTVVNATDRAPEAGIRSMKCTIQSSGAQSDTWKYNLYTSDDLDEIPAVQNWSLQCALDGSLWSLPDDLDTH</sequence>
<evidence type="ECO:0000313" key="2">
    <source>
        <dbReference type="Proteomes" id="UP000779574"/>
    </source>
</evidence>
<dbReference type="Proteomes" id="UP000779574">
    <property type="component" value="Unassembled WGS sequence"/>
</dbReference>
<proteinExistence type="predicted"/>
<dbReference type="EMBL" id="JAHFXF010000911">
    <property type="protein sequence ID" value="KAG9681094.1"/>
    <property type="molecule type" value="Genomic_DNA"/>
</dbReference>
<dbReference type="OrthoDB" id="6365676at2759"/>
<protein>
    <submittedName>
        <fullName evidence="1">Uncharacterized protein</fullName>
    </submittedName>
</protein>
<reference evidence="1" key="1">
    <citation type="journal article" date="2021" name="J Fungi (Basel)">
        <title>Virulence traits and population genomics of the black yeast Aureobasidium melanogenum.</title>
        <authorList>
            <person name="Cernosa A."/>
            <person name="Sun X."/>
            <person name="Gostincar C."/>
            <person name="Fang C."/>
            <person name="Gunde-Cimerman N."/>
            <person name="Song Z."/>
        </authorList>
    </citation>
    <scope>NUCLEOTIDE SEQUENCE</scope>
    <source>
        <strain evidence="1">EXF-9911</strain>
    </source>
</reference>
<name>A0A9P8E5Y4_AURME</name>